<proteinExistence type="predicted"/>
<comment type="caution">
    <text evidence="1">The sequence shown here is derived from an EMBL/GenBank/DDBJ whole genome shotgun (WGS) entry which is preliminary data.</text>
</comment>
<name>A0ABN9YB34_9DINO</name>
<protein>
    <submittedName>
        <fullName evidence="1">Uncharacterized protein</fullName>
    </submittedName>
</protein>
<reference evidence="1" key="1">
    <citation type="submission" date="2023-10" db="EMBL/GenBank/DDBJ databases">
        <authorList>
            <person name="Chen Y."/>
            <person name="Shah S."/>
            <person name="Dougan E. K."/>
            <person name="Thang M."/>
            <person name="Chan C."/>
        </authorList>
    </citation>
    <scope>NUCLEOTIDE SEQUENCE [LARGE SCALE GENOMIC DNA]</scope>
</reference>
<gene>
    <name evidence="1" type="ORF">PCOR1329_LOCUS84240</name>
</gene>
<evidence type="ECO:0000313" key="1">
    <source>
        <dbReference type="EMBL" id="CAK0909949.1"/>
    </source>
</evidence>
<evidence type="ECO:0000313" key="2">
    <source>
        <dbReference type="Proteomes" id="UP001189429"/>
    </source>
</evidence>
<sequence>MVWEELRCGLKGQLVSGNFECFAEDSRSFAHGACLHEFARRHNVVLCGCLPPGAQRRWGGVKDGAPKLCFAVLPDLRGSAEQRSGELSVASLAASEVGVPEQQLRGSAGLPGAGGARGGVGQGVEAEIPAVAVGFLYALSEFLLAGRIDVDVADIVSVGKDVDNSMRLRAPRPSDWKDAAVWCAELEAHLKASDYSVYVAAAQAAPQASRLAVNPHLLCVASFVELSCGTGRHAGSQQPRVLRYRLELRGINQALGSANTEALARDDRVSKELATAFRQVLISAKDVFLTGGYKRNPRHEGHNLNVAFGSLTVFATFNSADNYAPLLLRPCNGEEVIGDVTCDLSAEQPDVPSLHRMQQFIAESPRAQVQFFKLMDDIADIYLAGIDGSFIGRSKIRQCCTACWKSSSRP</sequence>
<keyword evidence="2" id="KW-1185">Reference proteome</keyword>
<organism evidence="1 2">
    <name type="scientific">Prorocentrum cordatum</name>
    <dbReference type="NCBI Taxonomy" id="2364126"/>
    <lineage>
        <taxon>Eukaryota</taxon>
        <taxon>Sar</taxon>
        <taxon>Alveolata</taxon>
        <taxon>Dinophyceae</taxon>
        <taxon>Prorocentrales</taxon>
        <taxon>Prorocentraceae</taxon>
        <taxon>Prorocentrum</taxon>
    </lineage>
</organism>
<accession>A0ABN9YB34</accession>
<dbReference type="EMBL" id="CAUYUJ010022293">
    <property type="protein sequence ID" value="CAK0909949.1"/>
    <property type="molecule type" value="Genomic_DNA"/>
</dbReference>
<dbReference type="Proteomes" id="UP001189429">
    <property type="component" value="Unassembled WGS sequence"/>
</dbReference>